<dbReference type="Proteomes" id="UP000244754">
    <property type="component" value="Chromosome"/>
</dbReference>
<evidence type="ECO:0000256" key="3">
    <source>
        <dbReference type="ARBA" id="ARBA00022729"/>
    </source>
</evidence>
<dbReference type="GO" id="GO:0015768">
    <property type="term" value="P:maltose transport"/>
    <property type="evidence" value="ECO:0007669"/>
    <property type="project" value="TreeGrafter"/>
</dbReference>
<evidence type="ECO:0000313" key="4">
    <source>
        <dbReference type="EMBL" id="AWB83473.1"/>
    </source>
</evidence>
<accession>A0A2S0WCI0</accession>
<dbReference type="KEGG" id="clia:C3E79_02360"/>
<keyword evidence="5" id="KW-1185">Reference proteome</keyword>
<evidence type="ECO:0000256" key="2">
    <source>
        <dbReference type="ARBA" id="ARBA00022448"/>
    </source>
</evidence>
<evidence type="ECO:0000313" key="5">
    <source>
        <dbReference type="Proteomes" id="UP000244754"/>
    </source>
</evidence>
<dbReference type="PANTHER" id="PTHR30061">
    <property type="entry name" value="MALTOSE-BINDING PERIPLASMIC PROTEIN"/>
    <property type="match status" value="1"/>
</dbReference>
<dbReference type="PANTHER" id="PTHR30061:SF50">
    <property type="entry name" value="MALTOSE_MALTODEXTRIN-BINDING PERIPLASMIC PROTEIN"/>
    <property type="match status" value="1"/>
</dbReference>
<dbReference type="Pfam" id="PF13416">
    <property type="entry name" value="SBP_bac_8"/>
    <property type="match status" value="1"/>
</dbReference>
<reference evidence="5" key="1">
    <citation type="submission" date="2018-01" db="EMBL/GenBank/DDBJ databases">
        <authorList>
            <person name="Li J."/>
        </authorList>
    </citation>
    <scope>NUCLEOTIDE SEQUENCE [LARGE SCALE GENOMIC DNA]</scope>
    <source>
        <strain evidence="5">2184</strain>
    </source>
</reference>
<dbReference type="CDD" id="cd14748">
    <property type="entry name" value="PBP2_UgpB"/>
    <property type="match status" value="1"/>
</dbReference>
<dbReference type="SUPFAM" id="SSF53850">
    <property type="entry name" value="Periplasmic binding protein-like II"/>
    <property type="match status" value="1"/>
</dbReference>
<dbReference type="GO" id="GO:0055052">
    <property type="term" value="C:ATP-binding cassette (ABC) transporter complex, substrate-binding subunit-containing"/>
    <property type="evidence" value="ECO:0007669"/>
    <property type="project" value="TreeGrafter"/>
</dbReference>
<comment type="similarity">
    <text evidence="1">Belongs to the bacterial solute-binding protein 1 family.</text>
</comment>
<dbReference type="RefSeq" id="WP_108403463.1">
    <property type="nucleotide sequence ID" value="NZ_CP026948.1"/>
</dbReference>
<gene>
    <name evidence="4" type="ORF">C3E79_02360</name>
</gene>
<keyword evidence="2" id="KW-0813">Transport</keyword>
<keyword evidence="3" id="KW-0732">Signal</keyword>
<dbReference type="AlphaFoldDB" id="A0A2S0WCI0"/>
<dbReference type="EMBL" id="CP026948">
    <property type="protein sequence ID" value="AWB83473.1"/>
    <property type="molecule type" value="Genomic_DNA"/>
</dbReference>
<sequence>MKKFTRTVSVLALTALTTTTLAACGGGGETTKNAEGEVVVDFWHSSSGASGETLDKLVQKFNEEHNGNIEVKASYQGSYEDSISKFIASVQTGDLPTLLQASDVQTRYMRDSGLVRSASELAKNDDSYNFESLVPGVANYYTMEDEIFSMPAMVSQPAIFVNNDLLKQAGVDPNSIGTTEGLLNAIEQVHAKTGKPGITFQHSAWYMEQLAGSLGKEFCAPGNGVGKEQATEFNLTEPDLVAVWERISELYKSGAIHNPGTDGSAATGAFLAGEVALQMNSSSNYGNIQKGNVGFDWSIHRMPRDTAESGAAPGGNSLWAIQEGNSDEEVEAAWEFMKFIGSDESQKQIFEETGYLPTTSTATEQLSNLTPQHKSLLDQLATTPMNTVSAGCHTGALNDARKSYAEAMSTIANGSDAKTALETAKQGADSAIANYNARAGK</sequence>
<evidence type="ECO:0000256" key="1">
    <source>
        <dbReference type="ARBA" id="ARBA00008520"/>
    </source>
</evidence>
<name>A0A2S0WCI0_9CORY</name>
<proteinExistence type="inferred from homology"/>
<protein>
    <submittedName>
        <fullName evidence="4">Glycerol 3-phosphate ABC transporter substrate-binding protein</fullName>
    </submittedName>
</protein>
<dbReference type="GO" id="GO:1901982">
    <property type="term" value="F:maltose binding"/>
    <property type="evidence" value="ECO:0007669"/>
    <property type="project" value="TreeGrafter"/>
</dbReference>
<organism evidence="4 5">
    <name type="scientific">Corynebacterium liangguodongii</name>
    <dbReference type="NCBI Taxonomy" id="2079535"/>
    <lineage>
        <taxon>Bacteria</taxon>
        <taxon>Bacillati</taxon>
        <taxon>Actinomycetota</taxon>
        <taxon>Actinomycetes</taxon>
        <taxon>Mycobacteriales</taxon>
        <taxon>Corynebacteriaceae</taxon>
        <taxon>Corynebacterium</taxon>
    </lineage>
</organism>
<dbReference type="PROSITE" id="PS51257">
    <property type="entry name" value="PROKAR_LIPOPROTEIN"/>
    <property type="match status" value="1"/>
</dbReference>
<dbReference type="Gene3D" id="3.40.190.10">
    <property type="entry name" value="Periplasmic binding protein-like II"/>
    <property type="match status" value="2"/>
</dbReference>
<dbReference type="InterPro" id="IPR006059">
    <property type="entry name" value="SBP"/>
</dbReference>
<dbReference type="GO" id="GO:0042956">
    <property type="term" value="P:maltodextrin transmembrane transport"/>
    <property type="evidence" value="ECO:0007669"/>
    <property type="project" value="TreeGrafter"/>
</dbReference>
<dbReference type="OrthoDB" id="4393730at2"/>